<dbReference type="CDD" id="cd00371">
    <property type="entry name" value="HMA"/>
    <property type="match status" value="1"/>
</dbReference>
<dbReference type="Pfam" id="PF00403">
    <property type="entry name" value="HMA"/>
    <property type="match status" value="1"/>
</dbReference>
<dbReference type="InterPro" id="IPR036163">
    <property type="entry name" value="HMA_dom_sf"/>
</dbReference>
<proteinExistence type="predicted"/>
<dbReference type="AlphaFoldDB" id="A0A849CC76"/>
<evidence type="ECO:0000256" key="2">
    <source>
        <dbReference type="ARBA" id="ARBA00022723"/>
    </source>
</evidence>
<feature type="domain" description="HMA" evidence="3">
    <location>
        <begin position="4"/>
        <end position="70"/>
    </location>
</feature>
<dbReference type="EMBL" id="JABELX010000004">
    <property type="protein sequence ID" value="NNH70581.1"/>
    <property type="molecule type" value="Genomic_DNA"/>
</dbReference>
<dbReference type="SUPFAM" id="SSF55008">
    <property type="entry name" value="HMA, heavy metal-associated domain"/>
    <property type="match status" value="1"/>
</dbReference>
<evidence type="ECO:0000259" key="3">
    <source>
        <dbReference type="PROSITE" id="PS50846"/>
    </source>
</evidence>
<dbReference type="PANTHER" id="PTHR46594">
    <property type="entry name" value="P-TYPE CATION-TRANSPORTING ATPASE"/>
    <property type="match status" value="1"/>
</dbReference>
<name>A0A849CC76_9NOCA</name>
<evidence type="ECO:0000313" key="5">
    <source>
        <dbReference type="Proteomes" id="UP000586827"/>
    </source>
</evidence>
<sequence>MTTSTHEFQITGMHCGSCALLVDDTLDDLPGVHSAQTTMKKGRSIVELDTAATTTDDVVAAIETLGYTATLVT</sequence>
<dbReference type="FunFam" id="3.30.70.100:FF:000001">
    <property type="entry name" value="ATPase copper transporting beta"/>
    <property type="match status" value="1"/>
</dbReference>
<evidence type="ECO:0000256" key="1">
    <source>
        <dbReference type="ARBA" id="ARBA00015313"/>
    </source>
</evidence>
<dbReference type="Gene3D" id="3.30.70.100">
    <property type="match status" value="1"/>
</dbReference>
<dbReference type="PANTHER" id="PTHR46594:SF4">
    <property type="entry name" value="P-TYPE CATION-TRANSPORTING ATPASE"/>
    <property type="match status" value="1"/>
</dbReference>
<keyword evidence="2" id="KW-0479">Metal-binding</keyword>
<keyword evidence="5" id="KW-1185">Reference proteome</keyword>
<reference evidence="4 5" key="1">
    <citation type="submission" date="2020-05" db="EMBL/GenBank/DDBJ databases">
        <title>MicrobeNet Type strains.</title>
        <authorList>
            <person name="Nicholson A.C."/>
        </authorList>
    </citation>
    <scope>NUCLEOTIDE SEQUENCE [LARGE SCALE GENOMIC DNA]</scope>
    <source>
        <strain evidence="4 5">JCM 3224</strain>
    </source>
</reference>
<dbReference type="InterPro" id="IPR006121">
    <property type="entry name" value="HMA_dom"/>
</dbReference>
<protein>
    <recommendedName>
        <fullName evidence="1">Copper chaperone CopZ</fullName>
    </recommendedName>
</protein>
<organism evidence="4 5">
    <name type="scientific">Nocardia uniformis</name>
    <dbReference type="NCBI Taxonomy" id="53432"/>
    <lineage>
        <taxon>Bacteria</taxon>
        <taxon>Bacillati</taxon>
        <taxon>Actinomycetota</taxon>
        <taxon>Actinomycetes</taxon>
        <taxon>Mycobacteriales</taxon>
        <taxon>Nocardiaceae</taxon>
        <taxon>Nocardia</taxon>
    </lineage>
</organism>
<dbReference type="GO" id="GO:0046872">
    <property type="term" value="F:metal ion binding"/>
    <property type="evidence" value="ECO:0007669"/>
    <property type="project" value="UniProtKB-KW"/>
</dbReference>
<dbReference type="RefSeq" id="WP_067522705.1">
    <property type="nucleotide sequence ID" value="NZ_JABELX010000004.1"/>
</dbReference>
<dbReference type="Proteomes" id="UP000586827">
    <property type="component" value="Unassembled WGS sequence"/>
</dbReference>
<accession>A0A849CC76</accession>
<comment type="caution">
    <text evidence="4">The sequence shown here is derived from an EMBL/GenBank/DDBJ whole genome shotgun (WGS) entry which is preliminary data.</text>
</comment>
<evidence type="ECO:0000313" key="4">
    <source>
        <dbReference type="EMBL" id="NNH70581.1"/>
    </source>
</evidence>
<dbReference type="PROSITE" id="PS50846">
    <property type="entry name" value="HMA_2"/>
    <property type="match status" value="1"/>
</dbReference>
<gene>
    <name evidence="4" type="ORF">HLB23_12030</name>
</gene>